<proteinExistence type="predicted"/>
<evidence type="ECO:0000259" key="4">
    <source>
        <dbReference type="Pfam" id="PF22570"/>
    </source>
</evidence>
<keyword evidence="2" id="KW-0812">Transmembrane</keyword>
<evidence type="ECO:0000313" key="6">
    <source>
        <dbReference type="Proteomes" id="UP001220509"/>
    </source>
</evidence>
<feature type="transmembrane region" description="Helical" evidence="2">
    <location>
        <begin position="32"/>
        <end position="50"/>
    </location>
</feature>
<dbReference type="Pfam" id="PF09922">
    <property type="entry name" value="LiaF-like_C"/>
    <property type="match status" value="1"/>
</dbReference>
<evidence type="ECO:0000256" key="1">
    <source>
        <dbReference type="SAM" id="MobiDB-lite"/>
    </source>
</evidence>
<dbReference type="KEGG" id="pka:PQ456_06835"/>
<feature type="transmembrane region" description="Helical" evidence="2">
    <location>
        <begin position="86"/>
        <end position="107"/>
    </location>
</feature>
<keyword evidence="2" id="KW-1133">Transmembrane helix</keyword>
<feature type="compositionally biased region" description="Polar residues" evidence="1">
    <location>
        <begin position="175"/>
        <end position="185"/>
    </location>
</feature>
<sequence>MNRHLFRKTFWGIGLIGIGVVFMLNRMNLIDWGIGDVISLLWPLILLEIGLNELLFKCKRDIGGWIMTVLGVYFLGRNIGMIDYSLIDAVKMMMPLLLVLGGLHLIFNRRQPKKSSKQQPPLNEDYSAPPPPPASPLDDWFEQEMERKGKPVHSTDYTKEFVERSSSSSQSPRSTYGTDQQSFRTKINLNKEDIRSYYKNQNKDAHREQWKQHRHDWKKHHRKKCGYDYDYDYDPSVETKSGFIGDVHIGKDYFELKPMNISHFIGDTMLDLTKAQIAYGVTRIEISAFIGDVKVYIPSGIEVGIKAQGNSFIGDMNILGREREGMMSHMDGETIGYEEAGKQIELVVNAFIGDIQISRVG</sequence>
<keyword evidence="2" id="KW-0472">Membrane</keyword>
<dbReference type="Pfam" id="PF22570">
    <property type="entry name" value="LiaF-TM"/>
    <property type="match status" value="1"/>
</dbReference>
<organism evidence="5 6">
    <name type="scientific">Paenibacillus kyungheensis</name>
    <dbReference type="NCBI Taxonomy" id="1452732"/>
    <lineage>
        <taxon>Bacteria</taxon>
        <taxon>Bacillati</taxon>
        <taxon>Bacillota</taxon>
        <taxon>Bacilli</taxon>
        <taxon>Bacillales</taxon>
        <taxon>Paenibacillaceae</taxon>
        <taxon>Paenibacillus</taxon>
    </lineage>
</organism>
<dbReference type="NCBIfam" id="NF040535">
    <property type="entry name" value="LiaF_C_term"/>
    <property type="match status" value="1"/>
</dbReference>
<evidence type="ECO:0000256" key="2">
    <source>
        <dbReference type="SAM" id="Phobius"/>
    </source>
</evidence>
<accession>A0AAX3M4L6</accession>
<protein>
    <submittedName>
        <fullName evidence="5">Cell wall-active antibiotics response protein LiaF</fullName>
    </submittedName>
</protein>
<name>A0AAX3M4L6_9BACL</name>
<dbReference type="InterPro" id="IPR054331">
    <property type="entry name" value="LiaF_TM"/>
</dbReference>
<reference evidence="5 6" key="1">
    <citation type="submission" date="2023-02" db="EMBL/GenBank/DDBJ databases">
        <title>Genome sequence of Paenibacillus kyungheensis KACC 18744.</title>
        <authorList>
            <person name="Kim S."/>
            <person name="Heo J."/>
            <person name="Kwon S.-W."/>
        </authorList>
    </citation>
    <scope>NUCLEOTIDE SEQUENCE [LARGE SCALE GENOMIC DNA]</scope>
    <source>
        <strain evidence="5 6">KACC 18744</strain>
    </source>
</reference>
<feature type="transmembrane region" description="Helical" evidence="2">
    <location>
        <begin position="62"/>
        <end position="80"/>
    </location>
</feature>
<feature type="domain" description="Cell wall-active antibiotics response LiaF-like C-terminal" evidence="3">
    <location>
        <begin position="243"/>
        <end position="357"/>
    </location>
</feature>
<dbReference type="AlphaFoldDB" id="A0AAX3M4L6"/>
<feature type="transmembrane region" description="Helical" evidence="2">
    <location>
        <begin position="9"/>
        <end position="26"/>
    </location>
</feature>
<feature type="region of interest" description="Disordered" evidence="1">
    <location>
        <begin position="113"/>
        <end position="185"/>
    </location>
</feature>
<gene>
    <name evidence="5" type="primary">liaF</name>
    <name evidence="5" type="ORF">PQ456_06835</name>
</gene>
<dbReference type="InterPro" id="IPR047793">
    <property type="entry name" value="LiaF_C"/>
</dbReference>
<dbReference type="Proteomes" id="UP001220509">
    <property type="component" value="Chromosome"/>
</dbReference>
<feature type="compositionally biased region" description="Low complexity" evidence="1">
    <location>
        <begin position="164"/>
        <end position="174"/>
    </location>
</feature>
<evidence type="ECO:0000313" key="5">
    <source>
        <dbReference type="EMBL" id="WCT57219.1"/>
    </source>
</evidence>
<dbReference type="EMBL" id="CP117416">
    <property type="protein sequence ID" value="WCT57219.1"/>
    <property type="molecule type" value="Genomic_DNA"/>
</dbReference>
<evidence type="ECO:0000259" key="3">
    <source>
        <dbReference type="Pfam" id="PF09922"/>
    </source>
</evidence>
<dbReference type="RefSeq" id="WP_273615454.1">
    <property type="nucleotide sequence ID" value="NZ_CP117416.1"/>
</dbReference>
<feature type="domain" description="LiaF transmembrane" evidence="4">
    <location>
        <begin position="10"/>
        <end position="111"/>
    </location>
</feature>
<dbReference type="InterPro" id="IPR024425">
    <property type="entry name" value="LiaF-like_C"/>
</dbReference>
<keyword evidence="6" id="KW-1185">Reference proteome</keyword>